<reference evidence="3 4" key="1">
    <citation type="submission" date="2024-06" db="EMBL/GenBank/DDBJ databases">
        <authorList>
            <person name="Kraege A."/>
            <person name="Thomma B."/>
        </authorList>
    </citation>
    <scope>NUCLEOTIDE SEQUENCE [LARGE SCALE GENOMIC DNA]</scope>
</reference>
<keyword evidence="4" id="KW-1185">Reference proteome</keyword>
<dbReference type="PANTHER" id="PTHR14499:SF136">
    <property type="entry name" value="GH08630P"/>
    <property type="match status" value="1"/>
</dbReference>
<evidence type="ECO:0000256" key="1">
    <source>
        <dbReference type="ARBA" id="ARBA00004906"/>
    </source>
</evidence>
<accession>A0ABP1GAZ9</accession>
<dbReference type="CDD" id="cd18316">
    <property type="entry name" value="BTB_POZ_KCTD-like"/>
    <property type="match status" value="1"/>
</dbReference>
<name>A0ABP1GAZ9_9CHLO</name>
<protein>
    <submittedName>
        <fullName evidence="3">G12700 protein</fullName>
    </submittedName>
</protein>
<dbReference type="EMBL" id="CAXHTA020000020">
    <property type="protein sequence ID" value="CAL5229386.1"/>
    <property type="molecule type" value="Genomic_DNA"/>
</dbReference>
<evidence type="ECO:0000259" key="2">
    <source>
        <dbReference type="PROSITE" id="PS50097"/>
    </source>
</evidence>
<evidence type="ECO:0000313" key="3">
    <source>
        <dbReference type="EMBL" id="CAL5229386.1"/>
    </source>
</evidence>
<gene>
    <name evidence="3" type="primary">g12700</name>
    <name evidence="3" type="ORF">VP750_LOCUS11292</name>
</gene>
<dbReference type="PROSITE" id="PS50097">
    <property type="entry name" value="BTB"/>
    <property type="match status" value="1"/>
</dbReference>
<organism evidence="3 4">
    <name type="scientific">Coccomyxa viridis</name>
    <dbReference type="NCBI Taxonomy" id="1274662"/>
    <lineage>
        <taxon>Eukaryota</taxon>
        <taxon>Viridiplantae</taxon>
        <taxon>Chlorophyta</taxon>
        <taxon>core chlorophytes</taxon>
        <taxon>Trebouxiophyceae</taxon>
        <taxon>Trebouxiophyceae incertae sedis</taxon>
        <taxon>Coccomyxaceae</taxon>
        <taxon>Coccomyxa</taxon>
    </lineage>
</organism>
<dbReference type="PANTHER" id="PTHR14499">
    <property type="entry name" value="POTASSIUM CHANNEL TETRAMERIZATION DOMAIN-CONTAINING"/>
    <property type="match status" value="1"/>
</dbReference>
<dbReference type="SMART" id="SM00225">
    <property type="entry name" value="BTB"/>
    <property type="match status" value="1"/>
</dbReference>
<dbReference type="Gene3D" id="3.30.710.10">
    <property type="entry name" value="Potassium Channel Kv1.1, Chain A"/>
    <property type="match status" value="1"/>
</dbReference>
<dbReference type="InterPro" id="IPR003131">
    <property type="entry name" value="T1-type_BTB"/>
</dbReference>
<feature type="domain" description="BTB" evidence="2">
    <location>
        <begin position="5"/>
        <end position="78"/>
    </location>
</feature>
<dbReference type="InterPro" id="IPR000210">
    <property type="entry name" value="BTB/POZ_dom"/>
</dbReference>
<sequence length="327" mass="37162">MVAAMDAILTLNVGGKKFTSSRSTVCKDPYSMLARMFNADWHMKNRKDDKGRIFIDRDPQHFGLILNFLRDGTCVLPTDVDARRQILQEAEFYQLESLRDFLMHEDCKELQTAQDLRACIATRLEMDESIKEIVRMLLRCAYGSPLDASSKIPSHSACVEVAVRENAFNPLSSPSTAAQPDERIYVAFQQHITFQGTQHSEQYEAKHESSLIYEGGTLSYDPNVYGGNFQDRYHIKTLQVYEHHCVEQLPGPTTRLRDGALYMANNIEAVQWALELYGFKDVTIKVAADQQTRRAAEVAPNDAQLEELFRTPTPVLCNVRFSINLSL</sequence>
<dbReference type="SUPFAM" id="SSF54695">
    <property type="entry name" value="POZ domain"/>
    <property type="match status" value="1"/>
</dbReference>
<dbReference type="Proteomes" id="UP001497392">
    <property type="component" value="Unassembled WGS sequence"/>
</dbReference>
<dbReference type="Pfam" id="PF02214">
    <property type="entry name" value="BTB_2"/>
    <property type="match status" value="1"/>
</dbReference>
<comment type="pathway">
    <text evidence="1">Protein modification; protein ubiquitination.</text>
</comment>
<evidence type="ECO:0000313" key="4">
    <source>
        <dbReference type="Proteomes" id="UP001497392"/>
    </source>
</evidence>
<comment type="caution">
    <text evidence="3">The sequence shown here is derived from an EMBL/GenBank/DDBJ whole genome shotgun (WGS) entry which is preliminary data.</text>
</comment>
<proteinExistence type="predicted"/>
<dbReference type="InterPro" id="IPR011333">
    <property type="entry name" value="SKP1/BTB/POZ_sf"/>
</dbReference>